<reference evidence="2" key="2">
    <citation type="submission" date="2013-04" db="EMBL/GenBank/DDBJ databases">
        <title>Genomic mechanisms accounting for the adaptation to parasitism in nematode-trapping fungi.</title>
        <authorList>
            <person name="Ahren D.G."/>
        </authorList>
    </citation>
    <scope>NUCLEOTIDE SEQUENCE [LARGE SCALE GENOMIC DNA]</scope>
    <source>
        <strain evidence="2">CBS 200.50</strain>
    </source>
</reference>
<protein>
    <recommendedName>
        <fullName evidence="3">DASH complex subunit DAD2</fullName>
    </recommendedName>
</protein>
<evidence type="ECO:0000313" key="2">
    <source>
        <dbReference type="Proteomes" id="UP000015100"/>
    </source>
</evidence>
<dbReference type="Proteomes" id="UP000015100">
    <property type="component" value="Unassembled WGS sequence"/>
</dbReference>
<reference evidence="1 2" key="1">
    <citation type="journal article" date="2013" name="PLoS Genet.">
        <title>Genomic mechanisms accounting for the adaptation to parasitism in nematode-trapping fungi.</title>
        <authorList>
            <person name="Meerupati T."/>
            <person name="Andersson K.M."/>
            <person name="Friman E."/>
            <person name="Kumar D."/>
            <person name="Tunlid A."/>
            <person name="Ahren D."/>
        </authorList>
    </citation>
    <scope>NUCLEOTIDE SEQUENCE [LARGE SCALE GENOMIC DNA]</scope>
    <source>
        <strain evidence="1 2">CBS 200.50</strain>
    </source>
</reference>
<name>S8AP73_DACHA</name>
<proteinExistence type="predicted"/>
<dbReference type="HOGENOM" id="CLU_2670622_0_0_1"/>
<accession>S8AP73</accession>
<gene>
    <name evidence="1" type="ORF">H072_1340</name>
</gene>
<dbReference type="EMBL" id="AQGS01000040">
    <property type="protein sequence ID" value="EPS44669.1"/>
    <property type="molecule type" value="Genomic_DNA"/>
</dbReference>
<evidence type="ECO:0000313" key="1">
    <source>
        <dbReference type="EMBL" id="EPS44669.1"/>
    </source>
</evidence>
<evidence type="ECO:0008006" key="3">
    <source>
        <dbReference type="Google" id="ProtNLM"/>
    </source>
</evidence>
<organism evidence="1 2">
    <name type="scientific">Dactylellina haptotyla (strain CBS 200.50)</name>
    <name type="common">Nematode-trapping fungus</name>
    <name type="synonym">Monacrosporium haptotylum</name>
    <dbReference type="NCBI Taxonomy" id="1284197"/>
    <lineage>
        <taxon>Eukaryota</taxon>
        <taxon>Fungi</taxon>
        <taxon>Dikarya</taxon>
        <taxon>Ascomycota</taxon>
        <taxon>Pezizomycotina</taxon>
        <taxon>Orbiliomycetes</taxon>
        <taxon>Orbiliales</taxon>
        <taxon>Orbiliaceae</taxon>
        <taxon>Dactylellina</taxon>
    </lineage>
</organism>
<dbReference type="AlphaFoldDB" id="S8AP73"/>
<dbReference type="OMA" id="VTAKENC"/>
<comment type="caution">
    <text evidence="1">The sequence shown here is derived from an EMBL/GenBank/DDBJ whole genome shotgun (WGS) entry which is preliminary data.</text>
</comment>
<sequence length="76" mass="8252">MPSESELQAELESLRVLRATLESVRQFVEAVETDAAAMGQNAKTVTDLSRQWGEAINEAAIAVGELKPKTPGVRKQ</sequence>
<keyword evidence="2" id="KW-1185">Reference proteome</keyword>
<dbReference type="OrthoDB" id="2330118at2759"/>